<dbReference type="EMBL" id="GL379903">
    <property type="protein sequence ID" value="EGT33219.1"/>
    <property type="molecule type" value="Genomic_DNA"/>
</dbReference>
<evidence type="ECO:0000313" key="2">
    <source>
        <dbReference type="Proteomes" id="UP000008068"/>
    </source>
</evidence>
<keyword evidence="2" id="KW-1185">Reference proteome</keyword>
<evidence type="ECO:0000313" key="1">
    <source>
        <dbReference type="EMBL" id="EGT33219.1"/>
    </source>
</evidence>
<organism evidence="2">
    <name type="scientific">Caenorhabditis brenneri</name>
    <name type="common">Nematode worm</name>
    <dbReference type="NCBI Taxonomy" id="135651"/>
    <lineage>
        <taxon>Eukaryota</taxon>
        <taxon>Metazoa</taxon>
        <taxon>Ecdysozoa</taxon>
        <taxon>Nematoda</taxon>
        <taxon>Chromadorea</taxon>
        <taxon>Rhabditida</taxon>
        <taxon>Rhabditina</taxon>
        <taxon>Rhabditomorpha</taxon>
        <taxon>Rhabditoidea</taxon>
        <taxon>Rhabditidae</taxon>
        <taxon>Peloderinae</taxon>
        <taxon>Caenorhabditis</taxon>
    </lineage>
</organism>
<proteinExistence type="predicted"/>
<accession>G0NL00</accession>
<gene>
    <name evidence="1" type="ORF">CAEBREN_16920</name>
</gene>
<dbReference type="AlphaFoldDB" id="G0NL00"/>
<name>G0NL00_CAEBE</name>
<sequence>MEKCLVSLRLTITVEIQKRYDMFQFIQKQKTYHQSIT</sequence>
<dbReference type="Proteomes" id="UP000008068">
    <property type="component" value="Unassembled WGS sequence"/>
</dbReference>
<dbReference type="InParanoid" id="G0NL00"/>
<dbReference type="HOGENOM" id="CLU_3351554_0_0_1"/>
<reference evidence="2" key="1">
    <citation type="submission" date="2011-07" db="EMBL/GenBank/DDBJ databases">
        <authorList>
            <consortium name="Caenorhabditis brenneri Sequencing and Analysis Consortium"/>
            <person name="Wilson R.K."/>
        </authorList>
    </citation>
    <scope>NUCLEOTIDE SEQUENCE [LARGE SCALE GENOMIC DNA]</scope>
    <source>
        <strain evidence="2">PB2801</strain>
    </source>
</reference>
<protein>
    <submittedName>
        <fullName evidence="1">Uncharacterized protein</fullName>
    </submittedName>
</protein>